<name>A0ABS2D4A6_9SPHN</name>
<proteinExistence type="predicted"/>
<dbReference type="Proteomes" id="UP000763641">
    <property type="component" value="Unassembled WGS sequence"/>
</dbReference>
<sequence length="78" mass="9054">MPKLDWWAGVCLCRMNAVRGAGDTLLARGQLCEMLARAKEIDPAEQPRLFIVYELSDRRLNWSRMQELIARSDFPIFI</sequence>
<accession>A0ABS2D4A6</accession>
<comment type="caution">
    <text evidence="1">The sequence shown here is derived from an EMBL/GenBank/DDBJ whole genome shotgun (WGS) entry which is preliminary data.</text>
</comment>
<protein>
    <submittedName>
        <fullName evidence="1">Uncharacterized protein</fullName>
    </submittedName>
</protein>
<gene>
    <name evidence="1" type="ORF">ILT43_05070</name>
</gene>
<keyword evidence="2" id="KW-1185">Reference proteome</keyword>
<organism evidence="1 2">
    <name type="scientific">Sphingomonas longa</name>
    <dbReference type="NCBI Taxonomy" id="2778730"/>
    <lineage>
        <taxon>Bacteria</taxon>
        <taxon>Pseudomonadati</taxon>
        <taxon>Pseudomonadota</taxon>
        <taxon>Alphaproteobacteria</taxon>
        <taxon>Sphingomonadales</taxon>
        <taxon>Sphingomonadaceae</taxon>
        <taxon>Sphingomonas</taxon>
    </lineage>
</organism>
<evidence type="ECO:0000313" key="1">
    <source>
        <dbReference type="EMBL" id="MBM6575734.1"/>
    </source>
</evidence>
<reference evidence="1 2" key="1">
    <citation type="submission" date="2020-12" db="EMBL/GenBank/DDBJ databases">
        <title>Sphingomonas sp.</title>
        <authorList>
            <person name="Kim M.K."/>
        </authorList>
    </citation>
    <scope>NUCLEOTIDE SEQUENCE [LARGE SCALE GENOMIC DNA]</scope>
    <source>
        <strain evidence="1 2">BT552</strain>
    </source>
</reference>
<dbReference type="RefSeq" id="WP_204195588.1">
    <property type="nucleotide sequence ID" value="NZ_JAFEMC010000001.1"/>
</dbReference>
<evidence type="ECO:0000313" key="2">
    <source>
        <dbReference type="Proteomes" id="UP000763641"/>
    </source>
</evidence>
<dbReference type="EMBL" id="JAFEMC010000001">
    <property type="protein sequence ID" value="MBM6575734.1"/>
    <property type="molecule type" value="Genomic_DNA"/>
</dbReference>